<dbReference type="Proteomes" id="UP000051952">
    <property type="component" value="Unassembled WGS sequence"/>
</dbReference>
<evidence type="ECO:0000313" key="3">
    <source>
        <dbReference type="Proteomes" id="UP000051952"/>
    </source>
</evidence>
<organism evidence="2 3">
    <name type="scientific">Bodo saltans</name>
    <name type="common">Flagellated protozoan</name>
    <dbReference type="NCBI Taxonomy" id="75058"/>
    <lineage>
        <taxon>Eukaryota</taxon>
        <taxon>Discoba</taxon>
        <taxon>Euglenozoa</taxon>
        <taxon>Kinetoplastea</taxon>
        <taxon>Metakinetoplastina</taxon>
        <taxon>Eubodonida</taxon>
        <taxon>Bodonidae</taxon>
        <taxon>Bodo</taxon>
    </lineage>
</organism>
<feature type="compositionally biased region" description="Basic and acidic residues" evidence="1">
    <location>
        <begin position="1"/>
        <end position="17"/>
    </location>
</feature>
<proteinExistence type="predicted"/>
<reference evidence="3" key="1">
    <citation type="submission" date="2015-09" db="EMBL/GenBank/DDBJ databases">
        <authorList>
            <consortium name="Pathogen Informatics"/>
        </authorList>
    </citation>
    <scope>NUCLEOTIDE SEQUENCE [LARGE SCALE GENOMIC DNA]</scope>
    <source>
        <strain evidence="3">Lake Konstanz</strain>
    </source>
</reference>
<sequence>MASVKDRARVGRDRIENVETSSSPHRCRRRRACSWVLHRQRRRVELYYVCDAC</sequence>
<dbReference type="AlphaFoldDB" id="A0A0S4INY6"/>
<gene>
    <name evidence="2" type="ORF">BSAL_65420</name>
</gene>
<protein>
    <submittedName>
        <fullName evidence="2">Uncharacterized protein</fullName>
    </submittedName>
</protein>
<name>A0A0S4INY6_BODSA</name>
<evidence type="ECO:0000313" key="2">
    <source>
        <dbReference type="EMBL" id="CUF74859.1"/>
    </source>
</evidence>
<feature type="region of interest" description="Disordered" evidence="1">
    <location>
        <begin position="1"/>
        <end position="24"/>
    </location>
</feature>
<dbReference type="VEuPathDB" id="TriTrypDB:BSAL_65420"/>
<evidence type="ECO:0000256" key="1">
    <source>
        <dbReference type="SAM" id="MobiDB-lite"/>
    </source>
</evidence>
<accession>A0A0S4INY6</accession>
<keyword evidence="3" id="KW-1185">Reference proteome</keyword>
<dbReference type="EMBL" id="CYKH01000397">
    <property type="protein sequence ID" value="CUF74859.1"/>
    <property type="molecule type" value="Genomic_DNA"/>
</dbReference>